<evidence type="ECO:0000256" key="6">
    <source>
        <dbReference type="ARBA" id="ARBA00023125"/>
    </source>
</evidence>
<dbReference type="PROSITE" id="PS51898">
    <property type="entry name" value="TYR_RECOMBINASE"/>
    <property type="match status" value="1"/>
</dbReference>
<accession>A0A9X2MET8</accession>
<dbReference type="GO" id="GO:0006310">
    <property type="term" value="P:DNA recombination"/>
    <property type="evidence" value="ECO:0007669"/>
    <property type="project" value="UniProtKB-KW"/>
</dbReference>
<evidence type="ECO:0000256" key="2">
    <source>
        <dbReference type="ARBA" id="ARBA00022490"/>
    </source>
</evidence>
<dbReference type="GO" id="GO:0003677">
    <property type="term" value="F:DNA binding"/>
    <property type="evidence" value="ECO:0007669"/>
    <property type="project" value="UniProtKB-UniRule"/>
</dbReference>
<evidence type="ECO:0000256" key="8">
    <source>
        <dbReference type="ARBA" id="ARBA00023306"/>
    </source>
</evidence>
<dbReference type="SUPFAM" id="SSF56349">
    <property type="entry name" value="DNA breaking-rejoining enzymes"/>
    <property type="match status" value="2"/>
</dbReference>
<evidence type="ECO:0000259" key="10">
    <source>
        <dbReference type="PROSITE" id="PS51898"/>
    </source>
</evidence>
<name>A0A9X2MET8_9FIRM</name>
<evidence type="ECO:0000256" key="1">
    <source>
        <dbReference type="ARBA" id="ARBA00004496"/>
    </source>
</evidence>
<dbReference type="Gene3D" id="1.10.443.10">
    <property type="entry name" value="Intergrase catalytic core"/>
    <property type="match status" value="1"/>
</dbReference>
<evidence type="ECO:0000313" key="12">
    <source>
        <dbReference type="EMBL" id="MCR1825004.1"/>
    </source>
</evidence>
<keyword evidence="13" id="KW-1185">Reference proteome</keyword>
<evidence type="ECO:0000256" key="5">
    <source>
        <dbReference type="ARBA" id="ARBA00022908"/>
    </source>
</evidence>
<dbReference type="PANTHER" id="PTHR30349">
    <property type="entry name" value="PHAGE INTEGRASE-RELATED"/>
    <property type="match status" value="1"/>
</dbReference>
<keyword evidence="6 9" id="KW-0238">DNA-binding</keyword>
<dbReference type="InterPro" id="IPR013762">
    <property type="entry name" value="Integrase-like_cat_sf"/>
</dbReference>
<organism evidence="12 13">
    <name type="scientific">Terrisporobacter muris</name>
    <dbReference type="NCBI Taxonomy" id="2963284"/>
    <lineage>
        <taxon>Bacteria</taxon>
        <taxon>Bacillati</taxon>
        <taxon>Bacillota</taxon>
        <taxon>Clostridia</taxon>
        <taxon>Peptostreptococcales</taxon>
        <taxon>Peptostreptococcaceae</taxon>
        <taxon>Terrisporobacter</taxon>
    </lineage>
</organism>
<comment type="subcellular location">
    <subcellularLocation>
        <location evidence="1">Cytoplasm</location>
    </subcellularLocation>
</comment>
<dbReference type="InterPro" id="IPR011010">
    <property type="entry name" value="DNA_brk_join_enz"/>
</dbReference>
<keyword evidence="5" id="KW-0229">DNA integration</keyword>
<keyword evidence="8" id="KW-0131">Cell cycle</keyword>
<dbReference type="InterPro" id="IPR044068">
    <property type="entry name" value="CB"/>
</dbReference>
<evidence type="ECO:0000256" key="9">
    <source>
        <dbReference type="PROSITE-ProRule" id="PRU01248"/>
    </source>
</evidence>
<feature type="non-terminal residue" evidence="12">
    <location>
        <position position="1"/>
    </location>
</feature>
<keyword evidence="3" id="KW-0132">Cell division</keyword>
<dbReference type="GO" id="GO:0015074">
    <property type="term" value="P:DNA integration"/>
    <property type="evidence" value="ECO:0007669"/>
    <property type="project" value="UniProtKB-KW"/>
</dbReference>
<dbReference type="RefSeq" id="WP_257560896.1">
    <property type="nucleotide sequence ID" value="NZ_JANKBY010000498.1"/>
</dbReference>
<evidence type="ECO:0000256" key="3">
    <source>
        <dbReference type="ARBA" id="ARBA00022618"/>
    </source>
</evidence>
<sequence>NVYYKYLADKESGKKTLLKTVEITCESSIVNKVEYCILYDSNMIPIKDAFRFINYNFLDCSPNTKYQAITSLRILYSFLEIFDLNLRELTDNDINNLKYFLRGYSPRGNLITINLNTDRSNTTINTYLAMFRRYTAFLNIENCNLHKISPITTKTFMYGADILVEKNSYVHNEGVNESKTVPMYVSIDEYKKVLDVIAKDYTIREECIVRLMYTGGLRIGEVLGLTIEDVQCRLYKNQDTKKKKKTAFVYTRNRVTDKDYQLAKNLEKPKNRRAYITKNYKQGAGKTSINISLYDKIMEYIDIFHNPNSYNKKDEDKVEDTILEYDFFDEILNPEVKEEYKIKKKSNKSLELFNRNFEKYARADIVDKKANTDENGFPILKNNSYIFINNVGKPLNIISWNKIMREILEKSGLDVDENKREHNLNHRFRHGHAMFLVKELKYTPQQVADRLRQSNPRSAYKYFRLTDDDRATAHDEFSKSLEDSLSKI</sequence>
<dbReference type="Proteomes" id="UP001140817">
    <property type="component" value="Unassembled WGS sequence"/>
</dbReference>
<evidence type="ECO:0000259" key="11">
    <source>
        <dbReference type="PROSITE" id="PS51900"/>
    </source>
</evidence>
<gene>
    <name evidence="12" type="ORF">NSA58_19770</name>
</gene>
<evidence type="ECO:0000256" key="4">
    <source>
        <dbReference type="ARBA" id="ARBA00022829"/>
    </source>
</evidence>
<dbReference type="InterPro" id="IPR002104">
    <property type="entry name" value="Integrase_catalytic"/>
</dbReference>
<keyword evidence="2" id="KW-0963">Cytoplasm</keyword>
<proteinExistence type="predicted"/>
<comment type="caution">
    <text evidence="12">The sequence shown here is derived from an EMBL/GenBank/DDBJ whole genome shotgun (WGS) entry which is preliminary data.</text>
</comment>
<dbReference type="Pfam" id="PF00589">
    <property type="entry name" value="Phage_integrase"/>
    <property type="match status" value="1"/>
</dbReference>
<dbReference type="EMBL" id="JANKBY010000498">
    <property type="protein sequence ID" value="MCR1825004.1"/>
    <property type="molecule type" value="Genomic_DNA"/>
</dbReference>
<dbReference type="PANTHER" id="PTHR30349:SF77">
    <property type="entry name" value="TYROSINE RECOMBINASE XERC"/>
    <property type="match status" value="1"/>
</dbReference>
<evidence type="ECO:0000313" key="13">
    <source>
        <dbReference type="Proteomes" id="UP001140817"/>
    </source>
</evidence>
<dbReference type="GO" id="GO:0005737">
    <property type="term" value="C:cytoplasm"/>
    <property type="evidence" value="ECO:0007669"/>
    <property type="project" value="UniProtKB-SubCell"/>
</dbReference>
<dbReference type="GO" id="GO:0051301">
    <property type="term" value="P:cell division"/>
    <property type="evidence" value="ECO:0007669"/>
    <property type="project" value="UniProtKB-KW"/>
</dbReference>
<keyword evidence="4" id="KW-0159">Chromosome partition</keyword>
<feature type="domain" description="Core-binding (CB)" evidence="11">
    <location>
        <begin position="48"/>
        <end position="139"/>
    </location>
</feature>
<dbReference type="PROSITE" id="PS51900">
    <property type="entry name" value="CB"/>
    <property type="match status" value="1"/>
</dbReference>
<dbReference type="InterPro" id="IPR050090">
    <property type="entry name" value="Tyrosine_recombinase_XerCD"/>
</dbReference>
<keyword evidence="7" id="KW-0233">DNA recombination</keyword>
<protein>
    <submittedName>
        <fullName evidence="12">Tyrosine-type recombinase/integrase</fullName>
    </submittedName>
</protein>
<evidence type="ECO:0000256" key="7">
    <source>
        <dbReference type="ARBA" id="ARBA00023172"/>
    </source>
</evidence>
<reference evidence="12" key="1">
    <citation type="submission" date="2022-07" db="EMBL/GenBank/DDBJ databases">
        <title>Enhanced cultured diversity of the mouse gut microbiota enables custom-made synthetic communities.</title>
        <authorList>
            <person name="Afrizal A."/>
        </authorList>
    </citation>
    <scope>NUCLEOTIDE SEQUENCE</scope>
    <source>
        <strain evidence="12">DSM 29186</strain>
    </source>
</reference>
<dbReference type="GO" id="GO:0007059">
    <property type="term" value="P:chromosome segregation"/>
    <property type="evidence" value="ECO:0007669"/>
    <property type="project" value="UniProtKB-KW"/>
</dbReference>
<dbReference type="AlphaFoldDB" id="A0A9X2MET8"/>
<feature type="domain" description="Tyr recombinase" evidence="10">
    <location>
        <begin position="180"/>
        <end position="475"/>
    </location>
</feature>